<comment type="caution">
    <text evidence="2">The sequence shown here is derived from an EMBL/GenBank/DDBJ whole genome shotgun (WGS) entry which is preliminary data.</text>
</comment>
<gene>
    <name evidence="2" type="primary">eco</name>
    <name evidence="2" type="ORF">GCM10023337_13580</name>
</gene>
<accession>A0ABP9M685</accession>
<dbReference type="InterPro" id="IPR036198">
    <property type="entry name" value="Ecotin_sf"/>
</dbReference>
<dbReference type="Proteomes" id="UP001500227">
    <property type="component" value="Unassembled WGS sequence"/>
</dbReference>
<proteinExistence type="inferred from homology"/>
<dbReference type="PANTHER" id="PTHR35890">
    <property type="match status" value="1"/>
</dbReference>
<name>A0ABP9M685_9BURK</name>
<keyword evidence="2" id="KW-0646">Protease inhibitor</keyword>
<dbReference type="SUPFAM" id="SSF49772">
    <property type="entry name" value="Ecotin, trypsin inhibitor"/>
    <property type="match status" value="1"/>
</dbReference>
<sequence>MIQFVVRLHYSFYPIGLIMRHAYSLYTWLKPLGYLFSVTLLSSTVALAQETPLLEAFPAAPDGYSRHVIHLPIGNYENNLKIELLPGKVQEADCNTSHFTGVFEEKTLEGWGYNYYKLSELDGPVQTRMACPDDKKTLQFIPVHSNGSLLQYNSSLPVVVYLPEGLELRWRTWVATPYNTAPIE</sequence>
<organism evidence="2 3">
    <name type="scientific">Paenalcaligenes hermetiae</name>
    <dbReference type="NCBI Taxonomy" id="1157987"/>
    <lineage>
        <taxon>Bacteria</taxon>
        <taxon>Pseudomonadati</taxon>
        <taxon>Pseudomonadota</taxon>
        <taxon>Betaproteobacteria</taxon>
        <taxon>Burkholderiales</taxon>
        <taxon>Alcaligenaceae</taxon>
        <taxon>Paenalcaligenes</taxon>
    </lineage>
</organism>
<dbReference type="GO" id="GO:0004867">
    <property type="term" value="F:serine-type endopeptidase inhibitor activity"/>
    <property type="evidence" value="ECO:0007669"/>
    <property type="project" value="UniProtKB-KW"/>
</dbReference>
<dbReference type="EMBL" id="BAABKD010000009">
    <property type="protein sequence ID" value="GAA5089957.1"/>
    <property type="molecule type" value="Genomic_DNA"/>
</dbReference>
<protein>
    <submittedName>
        <fullName evidence="2">Serine protease inhibitor ecotin</fullName>
    </submittedName>
</protein>
<keyword evidence="3" id="KW-1185">Reference proteome</keyword>
<evidence type="ECO:0000256" key="1">
    <source>
        <dbReference type="ARBA" id="ARBA00010558"/>
    </source>
</evidence>
<dbReference type="Pfam" id="PF03974">
    <property type="entry name" value="Ecotin"/>
    <property type="match status" value="1"/>
</dbReference>
<evidence type="ECO:0000313" key="3">
    <source>
        <dbReference type="Proteomes" id="UP001500227"/>
    </source>
</evidence>
<dbReference type="InterPro" id="IPR027438">
    <property type="entry name" value="Ecotin_C"/>
</dbReference>
<evidence type="ECO:0000313" key="2">
    <source>
        <dbReference type="EMBL" id="GAA5089957.1"/>
    </source>
</evidence>
<keyword evidence="2" id="KW-0722">Serine protease inhibitor</keyword>
<dbReference type="Gene3D" id="4.10.1230.10">
    <property type="entry name" value="Ecotin, trypsin inhibitor"/>
    <property type="match status" value="1"/>
</dbReference>
<dbReference type="InterPro" id="IPR005658">
    <property type="entry name" value="Prot_inh_ecotin"/>
</dbReference>
<dbReference type="PANTHER" id="PTHR35890:SF3">
    <property type="entry name" value="ECOTIN"/>
    <property type="match status" value="1"/>
</dbReference>
<reference evidence="3" key="1">
    <citation type="journal article" date="2019" name="Int. J. Syst. Evol. Microbiol.">
        <title>The Global Catalogue of Microorganisms (GCM) 10K type strain sequencing project: providing services to taxonomists for standard genome sequencing and annotation.</title>
        <authorList>
            <consortium name="The Broad Institute Genomics Platform"/>
            <consortium name="The Broad Institute Genome Sequencing Center for Infectious Disease"/>
            <person name="Wu L."/>
            <person name="Ma J."/>
        </authorList>
    </citation>
    <scope>NUCLEOTIDE SEQUENCE [LARGE SCALE GENOMIC DNA]</scope>
    <source>
        <strain evidence="3">JCM 18423</strain>
    </source>
</reference>
<dbReference type="Gene3D" id="2.60.40.550">
    <property type="entry name" value="Ecotin"/>
    <property type="match status" value="1"/>
</dbReference>
<comment type="similarity">
    <text evidence="1">Belongs to the protease inhibitor I11 (ecotin) family.</text>
</comment>